<evidence type="ECO:0000313" key="14">
    <source>
        <dbReference type="EMBL" id="QDV07011.1"/>
    </source>
</evidence>
<feature type="domain" description="Enolpyruvate transferase" evidence="13">
    <location>
        <begin position="7"/>
        <end position="415"/>
    </location>
</feature>
<evidence type="ECO:0000256" key="10">
    <source>
        <dbReference type="ARBA" id="ARBA00038367"/>
    </source>
</evidence>
<dbReference type="Pfam" id="PF00275">
    <property type="entry name" value="EPSP_synthase"/>
    <property type="match status" value="1"/>
</dbReference>
<dbReference type="RefSeq" id="WP_145197708.1">
    <property type="nucleotide sequence ID" value="NZ_CP036434.1"/>
</dbReference>
<dbReference type="AlphaFoldDB" id="A0A518ESD6"/>
<comment type="subcellular location">
    <subcellularLocation>
        <location evidence="1 12">Cytoplasm</location>
    </subcellularLocation>
</comment>
<evidence type="ECO:0000256" key="6">
    <source>
        <dbReference type="ARBA" id="ARBA00022960"/>
    </source>
</evidence>
<dbReference type="HAMAP" id="MF_00111">
    <property type="entry name" value="MurA"/>
    <property type="match status" value="1"/>
</dbReference>
<keyword evidence="6 12" id="KW-0133">Cell shape</keyword>
<keyword evidence="15" id="KW-1185">Reference proteome</keyword>
<keyword evidence="7 12" id="KW-0573">Peptidoglycan synthesis</keyword>
<keyword evidence="8 12" id="KW-0131">Cell cycle</keyword>
<feature type="active site" description="Proton donor" evidence="12">
    <location>
        <position position="117"/>
    </location>
</feature>
<evidence type="ECO:0000256" key="9">
    <source>
        <dbReference type="ARBA" id="ARBA00023316"/>
    </source>
</evidence>
<comment type="function">
    <text evidence="12">Cell wall formation. Adds enolpyruvyl to UDP-N-acetylglucosamine.</text>
</comment>
<comment type="catalytic activity">
    <reaction evidence="11 12">
        <text>phosphoenolpyruvate + UDP-N-acetyl-alpha-D-glucosamine = UDP-N-acetyl-3-O-(1-carboxyvinyl)-alpha-D-glucosamine + phosphate</text>
        <dbReference type="Rhea" id="RHEA:18681"/>
        <dbReference type="ChEBI" id="CHEBI:43474"/>
        <dbReference type="ChEBI" id="CHEBI:57705"/>
        <dbReference type="ChEBI" id="CHEBI:58702"/>
        <dbReference type="ChEBI" id="CHEBI:68483"/>
        <dbReference type="EC" id="2.5.1.7"/>
    </reaction>
</comment>
<feature type="modified residue" description="2-(S-cysteinyl)pyruvic acid O-phosphothioketal" evidence="12">
    <location>
        <position position="117"/>
    </location>
</feature>
<comment type="similarity">
    <text evidence="10 12">Belongs to the EPSP synthase family. MurA subfamily.</text>
</comment>
<feature type="binding site" evidence="12">
    <location>
        <position position="93"/>
    </location>
    <ligand>
        <name>UDP-N-acetyl-alpha-D-glucosamine</name>
        <dbReference type="ChEBI" id="CHEBI:57705"/>
    </ligand>
</feature>
<dbReference type="EMBL" id="CP036434">
    <property type="protein sequence ID" value="QDV07011.1"/>
    <property type="molecule type" value="Genomic_DNA"/>
</dbReference>
<dbReference type="NCBIfam" id="TIGR01072">
    <property type="entry name" value="murA"/>
    <property type="match status" value="1"/>
</dbReference>
<gene>
    <name evidence="12 14" type="primary">murA</name>
    <name evidence="14" type="ORF">Poly30_25300</name>
</gene>
<dbReference type="PANTHER" id="PTHR43783:SF1">
    <property type="entry name" value="UDP-N-ACETYLGLUCOSAMINE 1-CARBOXYVINYLTRANSFERASE"/>
    <property type="match status" value="1"/>
</dbReference>
<accession>A0A518ESD6</accession>
<evidence type="ECO:0000259" key="13">
    <source>
        <dbReference type="Pfam" id="PF00275"/>
    </source>
</evidence>
<dbReference type="CDD" id="cd01555">
    <property type="entry name" value="UdpNAET"/>
    <property type="match status" value="1"/>
</dbReference>
<dbReference type="InterPro" id="IPR013792">
    <property type="entry name" value="RNA3'P_cycl/enolpyr_Trfase_a/b"/>
</dbReference>
<feature type="binding site" evidence="12">
    <location>
        <position position="314"/>
    </location>
    <ligand>
        <name>UDP-N-acetyl-alpha-D-glucosamine</name>
        <dbReference type="ChEBI" id="CHEBI:57705"/>
    </ligand>
</feature>
<evidence type="ECO:0000313" key="15">
    <source>
        <dbReference type="Proteomes" id="UP000320390"/>
    </source>
</evidence>
<dbReference type="GO" id="GO:0008360">
    <property type="term" value="P:regulation of cell shape"/>
    <property type="evidence" value="ECO:0007669"/>
    <property type="project" value="UniProtKB-KW"/>
</dbReference>
<feature type="binding site" evidence="12">
    <location>
        <begin position="22"/>
        <end position="23"/>
    </location>
    <ligand>
        <name>phosphoenolpyruvate</name>
        <dbReference type="ChEBI" id="CHEBI:58702"/>
    </ligand>
</feature>
<name>A0A518ESD6_9BACT</name>
<dbReference type="InterPro" id="IPR005750">
    <property type="entry name" value="UDP_GlcNAc_COvinyl_MurA"/>
</dbReference>
<dbReference type="GO" id="GO:0005737">
    <property type="term" value="C:cytoplasm"/>
    <property type="evidence" value="ECO:0007669"/>
    <property type="project" value="UniProtKB-SubCell"/>
</dbReference>
<dbReference type="PANTHER" id="PTHR43783">
    <property type="entry name" value="UDP-N-ACETYLGLUCOSAMINE 1-CARBOXYVINYLTRANSFERASE"/>
    <property type="match status" value="1"/>
</dbReference>
<keyword evidence="9 12" id="KW-0961">Cell wall biogenesis/degradation</keyword>
<keyword evidence="12" id="KW-0670">Pyruvate</keyword>
<reference evidence="14 15" key="1">
    <citation type="submission" date="2019-02" db="EMBL/GenBank/DDBJ databases">
        <title>Deep-cultivation of Planctomycetes and their phenomic and genomic characterization uncovers novel biology.</title>
        <authorList>
            <person name="Wiegand S."/>
            <person name="Jogler M."/>
            <person name="Boedeker C."/>
            <person name="Pinto D."/>
            <person name="Vollmers J."/>
            <person name="Rivas-Marin E."/>
            <person name="Kohn T."/>
            <person name="Peeters S.H."/>
            <person name="Heuer A."/>
            <person name="Rast P."/>
            <person name="Oberbeckmann S."/>
            <person name="Bunk B."/>
            <person name="Jeske O."/>
            <person name="Meyerdierks A."/>
            <person name="Storesund J.E."/>
            <person name="Kallscheuer N."/>
            <person name="Luecker S."/>
            <person name="Lage O.M."/>
            <person name="Pohl T."/>
            <person name="Merkel B.J."/>
            <person name="Hornburger P."/>
            <person name="Mueller R.-W."/>
            <person name="Bruemmer F."/>
            <person name="Labrenz M."/>
            <person name="Spormann A.M."/>
            <person name="Op den Camp H."/>
            <person name="Overmann J."/>
            <person name="Amann R."/>
            <person name="Jetten M.S.M."/>
            <person name="Mascher T."/>
            <person name="Medema M.H."/>
            <person name="Devos D.P."/>
            <person name="Kaster A.-K."/>
            <person name="Ovreas L."/>
            <person name="Rohde M."/>
            <person name="Galperin M.Y."/>
            <person name="Jogler C."/>
        </authorList>
    </citation>
    <scope>NUCLEOTIDE SEQUENCE [LARGE SCALE GENOMIC DNA]</scope>
    <source>
        <strain evidence="14 15">Poly30</strain>
    </source>
</reference>
<evidence type="ECO:0000256" key="3">
    <source>
        <dbReference type="ARBA" id="ARBA00022490"/>
    </source>
</evidence>
<dbReference type="UniPathway" id="UPA00219"/>
<dbReference type="GO" id="GO:0071555">
    <property type="term" value="P:cell wall organization"/>
    <property type="evidence" value="ECO:0007669"/>
    <property type="project" value="UniProtKB-KW"/>
</dbReference>
<evidence type="ECO:0000256" key="12">
    <source>
        <dbReference type="HAMAP-Rule" id="MF_00111"/>
    </source>
</evidence>
<comment type="pathway">
    <text evidence="2 12">Cell wall biogenesis; peptidoglycan biosynthesis.</text>
</comment>
<evidence type="ECO:0000256" key="8">
    <source>
        <dbReference type="ARBA" id="ARBA00023306"/>
    </source>
</evidence>
<dbReference type="InterPro" id="IPR001986">
    <property type="entry name" value="Enolpyruvate_Tfrase_dom"/>
</dbReference>
<dbReference type="GO" id="GO:0051301">
    <property type="term" value="P:cell division"/>
    <property type="evidence" value="ECO:0007669"/>
    <property type="project" value="UniProtKB-KW"/>
</dbReference>
<dbReference type="EC" id="2.5.1.7" evidence="12"/>
<keyword evidence="4 12" id="KW-0132">Cell division</keyword>
<evidence type="ECO:0000256" key="2">
    <source>
        <dbReference type="ARBA" id="ARBA00004752"/>
    </source>
</evidence>
<dbReference type="Gene3D" id="3.65.10.10">
    <property type="entry name" value="Enolpyruvate transferase domain"/>
    <property type="match status" value="2"/>
</dbReference>
<protein>
    <recommendedName>
        <fullName evidence="12">UDP-N-acetylglucosamine 1-carboxyvinyltransferase</fullName>
        <ecNumber evidence="12">2.5.1.7</ecNumber>
    </recommendedName>
    <alternativeName>
        <fullName evidence="12">Enoylpyruvate transferase</fullName>
    </alternativeName>
    <alternativeName>
        <fullName evidence="12">UDP-N-acetylglucosamine enolpyruvyl transferase</fullName>
        <shortName evidence="12">EPT</shortName>
    </alternativeName>
</protein>
<dbReference type="NCBIfam" id="NF006873">
    <property type="entry name" value="PRK09369.1"/>
    <property type="match status" value="1"/>
</dbReference>
<dbReference type="Proteomes" id="UP000320390">
    <property type="component" value="Chromosome"/>
</dbReference>
<dbReference type="GO" id="GO:0009252">
    <property type="term" value="P:peptidoglycan biosynthetic process"/>
    <property type="evidence" value="ECO:0007669"/>
    <property type="project" value="UniProtKB-UniRule"/>
</dbReference>
<evidence type="ECO:0000256" key="11">
    <source>
        <dbReference type="ARBA" id="ARBA00047527"/>
    </source>
</evidence>
<dbReference type="SUPFAM" id="SSF55205">
    <property type="entry name" value="EPT/RTPC-like"/>
    <property type="match status" value="1"/>
</dbReference>
<dbReference type="InterPro" id="IPR050068">
    <property type="entry name" value="MurA_subfamily"/>
</dbReference>
<dbReference type="GO" id="GO:0019277">
    <property type="term" value="P:UDP-N-acetylgalactosamine biosynthetic process"/>
    <property type="evidence" value="ECO:0007669"/>
    <property type="project" value="InterPro"/>
</dbReference>
<feature type="binding site" evidence="12">
    <location>
        <position position="336"/>
    </location>
    <ligand>
        <name>UDP-N-acetyl-alpha-D-glucosamine</name>
        <dbReference type="ChEBI" id="CHEBI:57705"/>
    </ligand>
</feature>
<keyword evidence="5 12" id="KW-0808">Transferase</keyword>
<comment type="caution">
    <text evidence="12">Lacks conserved residue(s) required for the propagation of feature annotation.</text>
</comment>
<dbReference type="GO" id="GO:0008760">
    <property type="term" value="F:UDP-N-acetylglucosamine 1-carboxyvinyltransferase activity"/>
    <property type="evidence" value="ECO:0007669"/>
    <property type="project" value="UniProtKB-UniRule"/>
</dbReference>
<evidence type="ECO:0000256" key="1">
    <source>
        <dbReference type="ARBA" id="ARBA00004496"/>
    </source>
</evidence>
<sequence>MDKLIIEGGRPLEGTIRAAGSKNAVLPILAASLLSREKVEITGAPRLADVTTMLGILRELGAEAEQDADGTVHLSAAGDILGRAPWDAVRKMRGSVCVLGPLLTRLGRVEVSLPGGCAFGVRPIDVHLKGMRALGAKVRVEHGYVIAEAPPGGLRGARIFLGSANGPSVLGTANVAMAATLARGVTVIENAACEPEIVDLCDCLNAMGAKIKGHGSPMLTIEGVDELGGAVHPVIPDRIEAGTYVLAGALAGGQVRVEGCVPNHLGALLDRMREARVPFTVGSDWIQTEANDLRERPPRSTDVTTHAYPGFPTDLQAQWMALMTLADGLSIITERIFSDRWMHVPELERLGAQVRRQESAVVVRGTTELSGAPVMASDLRASAALVMAGLVARGTTEVHRVYHIDRGYEAIEERLQGIGAEIRRAKE</sequence>
<evidence type="ECO:0000256" key="7">
    <source>
        <dbReference type="ARBA" id="ARBA00022984"/>
    </source>
</evidence>
<evidence type="ECO:0000256" key="5">
    <source>
        <dbReference type="ARBA" id="ARBA00022679"/>
    </source>
</evidence>
<keyword evidence="3 12" id="KW-0963">Cytoplasm</keyword>
<dbReference type="OrthoDB" id="9803760at2"/>
<dbReference type="InterPro" id="IPR036968">
    <property type="entry name" value="Enolpyruvate_Tfrase_sf"/>
</dbReference>
<organism evidence="14 15">
    <name type="scientific">Saltatorellus ferox</name>
    <dbReference type="NCBI Taxonomy" id="2528018"/>
    <lineage>
        <taxon>Bacteria</taxon>
        <taxon>Pseudomonadati</taxon>
        <taxon>Planctomycetota</taxon>
        <taxon>Planctomycetia</taxon>
        <taxon>Planctomycetia incertae sedis</taxon>
        <taxon>Saltatorellus</taxon>
    </lineage>
</organism>
<evidence type="ECO:0000256" key="4">
    <source>
        <dbReference type="ARBA" id="ARBA00022618"/>
    </source>
</evidence>
<proteinExistence type="inferred from homology"/>